<proteinExistence type="predicted"/>
<dbReference type="EMBL" id="LAZR01032931">
    <property type="protein sequence ID" value="KKL49517.1"/>
    <property type="molecule type" value="Genomic_DNA"/>
</dbReference>
<feature type="non-terminal residue" evidence="2">
    <location>
        <position position="1"/>
    </location>
</feature>
<organism evidence="2">
    <name type="scientific">marine sediment metagenome</name>
    <dbReference type="NCBI Taxonomy" id="412755"/>
    <lineage>
        <taxon>unclassified sequences</taxon>
        <taxon>metagenomes</taxon>
        <taxon>ecological metagenomes</taxon>
    </lineage>
</organism>
<sequence>GKGRNLPSPDVAESLLQTFYEEIMGDDDDFDTAEDYERRRYSSGENKRANVDETGY</sequence>
<dbReference type="AlphaFoldDB" id="A0A0F9FEF4"/>
<protein>
    <submittedName>
        <fullName evidence="2">Uncharacterized protein</fullName>
    </submittedName>
</protein>
<comment type="caution">
    <text evidence="2">The sequence shown here is derived from an EMBL/GenBank/DDBJ whole genome shotgun (WGS) entry which is preliminary data.</text>
</comment>
<evidence type="ECO:0000313" key="2">
    <source>
        <dbReference type="EMBL" id="KKL49517.1"/>
    </source>
</evidence>
<gene>
    <name evidence="2" type="ORF">LCGC14_2314760</name>
</gene>
<evidence type="ECO:0000256" key="1">
    <source>
        <dbReference type="SAM" id="MobiDB-lite"/>
    </source>
</evidence>
<reference evidence="2" key="1">
    <citation type="journal article" date="2015" name="Nature">
        <title>Complex archaea that bridge the gap between prokaryotes and eukaryotes.</title>
        <authorList>
            <person name="Spang A."/>
            <person name="Saw J.H."/>
            <person name="Jorgensen S.L."/>
            <person name="Zaremba-Niedzwiedzka K."/>
            <person name="Martijn J."/>
            <person name="Lind A.E."/>
            <person name="van Eijk R."/>
            <person name="Schleper C."/>
            <person name="Guy L."/>
            <person name="Ettema T.J."/>
        </authorList>
    </citation>
    <scope>NUCLEOTIDE SEQUENCE</scope>
</reference>
<feature type="region of interest" description="Disordered" evidence="1">
    <location>
        <begin position="37"/>
        <end position="56"/>
    </location>
</feature>
<name>A0A0F9FEF4_9ZZZZ</name>
<accession>A0A0F9FEF4</accession>